<comment type="caution">
    <text evidence="1">The sequence shown here is derived from an EMBL/GenBank/DDBJ whole genome shotgun (WGS) entry which is preliminary data.</text>
</comment>
<name>A0A368YCP5_9RHOB</name>
<keyword evidence="2" id="KW-1185">Reference proteome</keyword>
<protein>
    <submittedName>
        <fullName evidence="1">Uncharacterized protein</fullName>
    </submittedName>
</protein>
<evidence type="ECO:0000313" key="2">
    <source>
        <dbReference type="Proteomes" id="UP000253345"/>
    </source>
</evidence>
<sequence length="86" mass="9913">MAERNDISGLLAFIGREGDWRERLQDVVAEHLLPALEEFEIDQDGLADLLGEQWSGVLWGCGFEDFLGQRYEDGNIVDLYLKRRGW</sequence>
<dbReference type="Proteomes" id="UP000253345">
    <property type="component" value="Unassembled WGS sequence"/>
</dbReference>
<organism evidence="1 2">
    <name type="scientific">Paracoccus lutimaris</name>
    <dbReference type="NCBI Taxonomy" id="1490030"/>
    <lineage>
        <taxon>Bacteria</taxon>
        <taxon>Pseudomonadati</taxon>
        <taxon>Pseudomonadota</taxon>
        <taxon>Alphaproteobacteria</taxon>
        <taxon>Rhodobacterales</taxon>
        <taxon>Paracoccaceae</taxon>
        <taxon>Paracoccus</taxon>
    </lineage>
</organism>
<evidence type="ECO:0000313" key="1">
    <source>
        <dbReference type="EMBL" id="RCW77905.1"/>
    </source>
</evidence>
<accession>A0A368YCP5</accession>
<proteinExistence type="predicted"/>
<gene>
    <name evidence="1" type="ORF">DFP89_1531</name>
</gene>
<dbReference type="EMBL" id="QPJL01000053">
    <property type="protein sequence ID" value="RCW77905.1"/>
    <property type="molecule type" value="Genomic_DNA"/>
</dbReference>
<dbReference type="AlphaFoldDB" id="A0A368YCP5"/>
<reference evidence="1 2" key="1">
    <citation type="submission" date="2018-07" db="EMBL/GenBank/DDBJ databases">
        <title>Genomic Encyclopedia of Type Strains, Phase III (KMG-III): the genomes of soil and plant-associated and newly described type strains.</title>
        <authorList>
            <person name="Whitman W."/>
        </authorList>
    </citation>
    <scope>NUCLEOTIDE SEQUENCE [LARGE SCALE GENOMIC DNA]</scope>
    <source>
        <strain evidence="1 2">CECT 8525</strain>
    </source>
</reference>
<feature type="non-terminal residue" evidence="1">
    <location>
        <position position="86"/>
    </location>
</feature>